<evidence type="ECO:0000256" key="7">
    <source>
        <dbReference type="ARBA" id="ARBA00023292"/>
    </source>
</evidence>
<gene>
    <name evidence="13" type="ORF">AALO_G00227000</name>
</gene>
<evidence type="ECO:0000259" key="10">
    <source>
        <dbReference type="PROSITE" id="PS50027"/>
    </source>
</evidence>
<evidence type="ECO:0000259" key="12">
    <source>
        <dbReference type="PROSITE" id="PS51117"/>
    </source>
</evidence>
<dbReference type="PROSITE" id="PS51117">
    <property type="entry name" value="LAMININ_NTER"/>
    <property type="match status" value="1"/>
</dbReference>
<dbReference type="Pfam" id="PF00053">
    <property type="entry name" value="EGF_laminin"/>
    <property type="match status" value="3"/>
</dbReference>
<dbReference type="GO" id="GO:0043256">
    <property type="term" value="C:laminin complex"/>
    <property type="evidence" value="ECO:0007669"/>
    <property type="project" value="TreeGrafter"/>
</dbReference>
<feature type="disulfide bond" evidence="8">
    <location>
        <begin position="397"/>
        <end position="406"/>
    </location>
</feature>
<dbReference type="Pfam" id="PF00055">
    <property type="entry name" value="Laminin_N"/>
    <property type="match status" value="1"/>
</dbReference>
<evidence type="ECO:0000313" key="14">
    <source>
        <dbReference type="Proteomes" id="UP000823561"/>
    </source>
</evidence>
<dbReference type="PROSITE" id="PS01248">
    <property type="entry name" value="EGF_LAM_1"/>
    <property type="match status" value="1"/>
</dbReference>
<dbReference type="Gene3D" id="2.60.120.260">
    <property type="entry name" value="Galactose-binding domain-like"/>
    <property type="match status" value="1"/>
</dbReference>
<protein>
    <recommendedName>
        <fullName evidence="15">Netrin-1</fullName>
    </recommendedName>
</protein>
<dbReference type="SMART" id="SM00136">
    <property type="entry name" value="LamNT"/>
    <property type="match status" value="1"/>
</dbReference>
<comment type="subcellular location">
    <subcellularLocation>
        <location evidence="1">Secreted</location>
    </subcellularLocation>
</comment>
<keyword evidence="14" id="KW-1185">Reference proteome</keyword>
<dbReference type="GO" id="GO:0005576">
    <property type="term" value="C:extracellular region"/>
    <property type="evidence" value="ECO:0007669"/>
    <property type="project" value="UniProtKB-SubCell"/>
</dbReference>
<evidence type="ECO:0000256" key="3">
    <source>
        <dbReference type="ARBA" id="ARBA00022729"/>
    </source>
</evidence>
<dbReference type="SUPFAM" id="SSF50242">
    <property type="entry name" value="TIMP-like"/>
    <property type="match status" value="1"/>
</dbReference>
<evidence type="ECO:0000256" key="2">
    <source>
        <dbReference type="ARBA" id="ARBA00022525"/>
    </source>
</evidence>
<keyword evidence="4" id="KW-0677">Repeat</keyword>
<dbReference type="FunFam" id="2.10.25.10:FF:000333">
    <property type="entry name" value="netrin-4 isoform X2"/>
    <property type="match status" value="1"/>
</dbReference>
<dbReference type="PANTHER" id="PTHR10574:SF419">
    <property type="entry name" value="LAMININ SUBUNIT ALPHA-3-RELATED"/>
    <property type="match status" value="1"/>
</dbReference>
<dbReference type="GO" id="GO:0007411">
    <property type="term" value="P:axon guidance"/>
    <property type="evidence" value="ECO:0007669"/>
    <property type="project" value="TreeGrafter"/>
</dbReference>
<dbReference type="Gene3D" id="2.40.50.120">
    <property type="match status" value="1"/>
</dbReference>
<comment type="caution">
    <text evidence="8">Lacks conserved residue(s) required for the propagation of feature annotation.</text>
</comment>
<accession>A0AAV6G5G5</accession>
<dbReference type="SMART" id="SM00180">
    <property type="entry name" value="EGF_Lam"/>
    <property type="match status" value="3"/>
</dbReference>
<dbReference type="GO" id="GO:0009888">
    <property type="term" value="P:tissue development"/>
    <property type="evidence" value="ECO:0007669"/>
    <property type="project" value="TreeGrafter"/>
</dbReference>
<evidence type="ECO:0000259" key="11">
    <source>
        <dbReference type="PROSITE" id="PS50189"/>
    </source>
</evidence>
<feature type="domain" description="Laminin EGF-like" evidence="10">
    <location>
        <begin position="299"/>
        <end position="367"/>
    </location>
</feature>
<dbReference type="GO" id="GO:0016477">
    <property type="term" value="P:cell migration"/>
    <property type="evidence" value="ECO:0007669"/>
    <property type="project" value="TreeGrafter"/>
</dbReference>
<dbReference type="GO" id="GO:0070831">
    <property type="term" value="P:basement membrane assembly"/>
    <property type="evidence" value="ECO:0007669"/>
    <property type="project" value="TreeGrafter"/>
</dbReference>
<feature type="signal peptide" evidence="9">
    <location>
        <begin position="1"/>
        <end position="38"/>
    </location>
</feature>
<dbReference type="InterPro" id="IPR002049">
    <property type="entry name" value="LE_dom"/>
</dbReference>
<keyword evidence="3 9" id="KW-0732">Signal</keyword>
<feature type="disulfide bond" evidence="8">
    <location>
        <begin position="457"/>
        <end position="466"/>
    </location>
</feature>
<evidence type="ECO:0000256" key="4">
    <source>
        <dbReference type="ARBA" id="ARBA00022737"/>
    </source>
</evidence>
<dbReference type="InterPro" id="IPR008993">
    <property type="entry name" value="TIMP-like_OB-fold"/>
</dbReference>
<dbReference type="SUPFAM" id="SSF57196">
    <property type="entry name" value="EGF/Laminin"/>
    <property type="match status" value="3"/>
</dbReference>
<dbReference type="Proteomes" id="UP000823561">
    <property type="component" value="Chromosome 17"/>
</dbReference>
<dbReference type="PANTHER" id="PTHR10574">
    <property type="entry name" value="NETRIN/LAMININ-RELATED"/>
    <property type="match status" value="1"/>
</dbReference>
<evidence type="ECO:0000256" key="6">
    <source>
        <dbReference type="ARBA" id="ARBA00023180"/>
    </source>
</evidence>
<feature type="domain" description="Laminin N-terminal" evidence="12">
    <location>
        <begin position="41"/>
        <end position="298"/>
    </location>
</feature>
<keyword evidence="2" id="KW-0964">Secreted</keyword>
<dbReference type="Pfam" id="PF01759">
    <property type="entry name" value="NTR"/>
    <property type="match status" value="1"/>
</dbReference>
<keyword evidence="5 8" id="KW-1015">Disulfide bond</keyword>
<dbReference type="GO" id="GO:0034446">
    <property type="term" value="P:substrate adhesion-dependent cell spreading"/>
    <property type="evidence" value="ECO:0007669"/>
    <property type="project" value="TreeGrafter"/>
</dbReference>
<evidence type="ECO:0000256" key="9">
    <source>
        <dbReference type="SAM" id="SignalP"/>
    </source>
</evidence>
<dbReference type="PROSITE" id="PS50027">
    <property type="entry name" value="EGF_LAM_2"/>
    <property type="match status" value="3"/>
</dbReference>
<evidence type="ECO:0000256" key="1">
    <source>
        <dbReference type="ARBA" id="ARBA00004613"/>
    </source>
</evidence>
<reference evidence="13 14" key="1">
    <citation type="submission" date="2020-10" db="EMBL/GenBank/DDBJ databases">
        <title>Chromosome-scale genome assembly of the Allis shad, Alosa alosa.</title>
        <authorList>
            <person name="Margot Z."/>
            <person name="Christophe K."/>
            <person name="Cabau C."/>
            <person name="Louis A."/>
            <person name="Berthelot C."/>
            <person name="Parey E."/>
            <person name="Roest Crollius H."/>
            <person name="Montfort J."/>
            <person name="Robinson-Rechavi M."/>
            <person name="Bucao C."/>
            <person name="Bouchez O."/>
            <person name="Gislard M."/>
            <person name="Lluch J."/>
            <person name="Milhes M."/>
            <person name="Lampietro C."/>
            <person name="Lopez Roques C."/>
            <person name="Donnadieu C."/>
            <person name="Braasch I."/>
            <person name="Desvignes T."/>
            <person name="Postlethwait J."/>
            <person name="Bobe J."/>
            <person name="Guiguen Y."/>
        </authorList>
    </citation>
    <scope>NUCLEOTIDE SEQUENCE [LARGE SCALE GENOMIC DNA]</scope>
    <source>
        <strain evidence="13">M-15738</strain>
        <tissue evidence="13">Blood</tissue>
    </source>
</reference>
<keyword evidence="7 8" id="KW-0424">Laminin EGF-like domain</keyword>
<dbReference type="InterPro" id="IPR008211">
    <property type="entry name" value="Laminin_N"/>
</dbReference>
<dbReference type="GO" id="GO:0009887">
    <property type="term" value="P:animal organ morphogenesis"/>
    <property type="evidence" value="ECO:0007669"/>
    <property type="project" value="TreeGrafter"/>
</dbReference>
<evidence type="ECO:0000256" key="8">
    <source>
        <dbReference type="PROSITE-ProRule" id="PRU00460"/>
    </source>
</evidence>
<dbReference type="FunFam" id="2.10.25.10:FF:000090">
    <property type="entry name" value="laminin subunit alpha"/>
    <property type="match status" value="1"/>
</dbReference>
<dbReference type="Gene3D" id="2.10.25.10">
    <property type="entry name" value="Laminin"/>
    <property type="match status" value="2"/>
</dbReference>
<dbReference type="EMBL" id="JADWDJ010000017">
    <property type="protein sequence ID" value="KAG5267881.1"/>
    <property type="molecule type" value="Genomic_DNA"/>
</dbReference>
<feature type="domain" description="NTR" evidence="11">
    <location>
        <begin position="530"/>
        <end position="664"/>
    </location>
</feature>
<comment type="caution">
    <text evidence="13">The sequence shown here is derived from an EMBL/GenBank/DDBJ whole genome shotgun (WGS) entry which is preliminary data.</text>
</comment>
<dbReference type="SMART" id="SM00643">
    <property type="entry name" value="C345C"/>
    <property type="match status" value="1"/>
</dbReference>
<dbReference type="InterPro" id="IPR001134">
    <property type="entry name" value="Netrin_domain"/>
</dbReference>
<sequence length="665" mass="73025">MLLWLVIVMTMMMRRKRKRRGVMLLCLLALSGLPSTRGGCDQGACNPRMGNLALGRPLMTQTVCGYNTTEAFCWYGEKIDAHALKNSAANLVSSGKASESLCGTLQCGKCNAARPHQSHLASDMSDSSFRHPNTWWQSAEGVATETVQLNLETEFYLTHLILVFRSPRPAALALERSPDYGKTWTTLQLYARDCDRTFGVPEGDTCTQKYSAGYPCTRGEVIFRALSPWHTLDPYSSPARARLTLTNLRVRLLQHQPCPCQLKEARGAGGTAGTGDKAGEMPVPGQHFAIYDFIAKGSCLCNGHADQCVPAPGYQPSRDRTNHVVHGRCVCRHHTAGAHCERCAPLYNDQPWQPANGLTGAPNECKKCKCNGHAESCRFDVTVWLSSGLHSGGVCDCTHNTEGPNCQRCKAGFYRDPHRPHAAPDSCRPCECDPKGTVATDDGGGAFCDHGNGECVCKPGVGGSQCDRCRVGYWGFHDYGCKPCNCAGDCDPYTGDCVALPDLEVPQRGNSSELFRVEELFSALRSSEKCVCKEPDLGNSKIFCTMKYDYVVKVKVVSAHDKGSHAEVLVKLRKVLWRSSELRPKGALWESSALRLERGTITLYPESWTARGCTCPVLYPGVEYLVAGHSDRKKGRLLVNMKSFVKRWTTSLGRKVLHVLKHSCA</sequence>
<evidence type="ECO:0000313" key="13">
    <source>
        <dbReference type="EMBL" id="KAG5267881.1"/>
    </source>
</evidence>
<feature type="chain" id="PRO_5043349747" description="Netrin-1" evidence="9">
    <location>
        <begin position="39"/>
        <end position="665"/>
    </location>
</feature>
<evidence type="ECO:0008006" key="15">
    <source>
        <dbReference type="Google" id="ProtNLM"/>
    </source>
</evidence>
<dbReference type="InterPro" id="IPR050440">
    <property type="entry name" value="Laminin/Netrin_ECM"/>
</dbReference>
<dbReference type="PROSITE" id="PS50189">
    <property type="entry name" value="NTR"/>
    <property type="match status" value="1"/>
</dbReference>
<dbReference type="AlphaFoldDB" id="A0AAV6G5G5"/>
<dbReference type="InterPro" id="IPR018933">
    <property type="entry name" value="Netrin_module_non-TIMP"/>
</dbReference>
<feature type="disulfide bond" evidence="8">
    <location>
        <begin position="331"/>
        <end position="340"/>
    </location>
</feature>
<evidence type="ECO:0000256" key="5">
    <source>
        <dbReference type="ARBA" id="ARBA00023157"/>
    </source>
</evidence>
<dbReference type="PRINTS" id="PR00011">
    <property type="entry name" value="EGFLAMININ"/>
</dbReference>
<proteinExistence type="predicted"/>
<keyword evidence="6" id="KW-0325">Glycoprotein</keyword>
<name>A0AAV6G5G5_9TELE</name>
<feature type="domain" description="Laminin EGF-like" evidence="10">
    <location>
        <begin position="430"/>
        <end position="483"/>
    </location>
</feature>
<organism evidence="13 14">
    <name type="scientific">Alosa alosa</name>
    <name type="common">allis shad</name>
    <dbReference type="NCBI Taxonomy" id="278164"/>
    <lineage>
        <taxon>Eukaryota</taxon>
        <taxon>Metazoa</taxon>
        <taxon>Chordata</taxon>
        <taxon>Craniata</taxon>
        <taxon>Vertebrata</taxon>
        <taxon>Euteleostomi</taxon>
        <taxon>Actinopterygii</taxon>
        <taxon>Neopterygii</taxon>
        <taxon>Teleostei</taxon>
        <taxon>Clupei</taxon>
        <taxon>Clupeiformes</taxon>
        <taxon>Clupeoidei</taxon>
        <taxon>Clupeidae</taxon>
        <taxon>Alosa</taxon>
    </lineage>
</organism>
<feature type="domain" description="Laminin EGF-like" evidence="10">
    <location>
        <begin position="368"/>
        <end position="429"/>
    </location>
</feature>
<dbReference type="CDD" id="cd00055">
    <property type="entry name" value="EGF_Lam"/>
    <property type="match status" value="3"/>
</dbReference>